<dbReference type="Proteomes" id="UP000815677">
    <property type="component" value="Unassembled WGS sequence"/>
</dbReference>
<evidence type="ECO:0000313" key="1">
    <source>
        <dbReference type="EMBL" id="GAT55347.1"/>
    </source>
</evidence>
<reference evidence="1" key="1">
    <citation type="submission" date="2014-09" db="EMBL/GenBank/DDBJ databases">
        <title>Genome sequence of the luminous mushroom Mycena chlorophos for searching fungal bioluminescence genes.</title>
        <authorList>
            <person name="Tanaka Y."/>
            <person name="Kasuga D."/>
            <person name="Oba Y."/>
            <person name="Hase S."/>
            <person name="Sato K."/>
            <person name="Oba Y."/>
            <person name="Sakakibara Y."/>
        </authorList>
    </citation>
    <scope>NUCLEOTIDE SEQUENCE</scope>
</reference>
<name>A0ABQ0LWJ0_MYCCL</name>
<protein>
    <submittedName>
        <fullName evidence="1">Uncharacterized protein</fullName>
    </submittedName>
</protein>
<organism evidence="1 2">
    <name type="scientific">Mycena chlorophos</name>
    <name type="common">Agaric fungus</name>
    <name type="synonym">Agaricus chlorophos</name>
    <dbReference type="NCBI Taxonomy" id="658473"/>
    <lineage>
        <taxon>Eukaryota</taxon>
        <taxon>Fungi</taxon>
        <taxon>Dikarya</taxon>
        <taxon>Basidiomycota</taxon>
        <taxon>Agaricomycotina</taxon>
        <taxon>Agaricomycetes</taxon>
        <taxon>Agaricomycetidae</taxon>
        <taxon>Agaricales</taxon>
        <taxon>Marasmiineae</taxon>
        <taxon>Mycenaceae</taxon>
        <taxon>Mycena</taxon>
    </lineage>
</organism>
<dbReference type="EMBL" id="DF848977">
    <property type="protein sequence ID" value="GAT55347.1"/>
    <property type="molecule type" value="Genomic_DNA"/>
</dbReference>
<keyword evidence="2" id="KW-1185">Reference proteome</keyword>
<accession>A0ABQ0LWJ0</accession>
<proteinExistence type="predicted"/>
<gene>
    <name evidence="1" type="ORF">MCHLO_12126</name>
</gene>
<evidence type="ECO:0000313" key="2">
    <source>
        <dbReference type="Proteomes" id="UP000815677"/>
    </source>
</evidence>
<sequence length="134" mass="15119">MINEPTRPPPNTAWIGFSSRRRWPLLPVPSSQSRLRAAAAIPAAIRACFHWLRTQRPPLFIMSPVSPTTKQKTRTSLPVTHLRLKNVVNAPVLHAQVLHSSPARDWTTIRTTIQYSTYEAATSELRSSRLETSN</sequence>